<dbReference type="InterPro" id="IPR025315">
    <property type="entry name" value="DUF4220"/>
</dbReference>
<name>A0A978UJC4_ZIZJJ</name>
<protein>
    <recommendedName>
        <fullName evidence="1">DUF4220 domain-containing protein</fullName>
    </recommendedName>
</protein>
<evidence type="ECO:0000259" key="1">
    <source>
        <dbReference type="Pfam" id="PF13968"/>
    </source>
</evidence>
<dbReference type="EMBL" id="JAEACU010000011">
    <property type="protein sequence ID" value="KAH7514905.1"/>
    <property type="molecule type" value="Genomic_DNA"/>
</dbReference>
<proteinExistence type="predicted"/>
<dbReference type="Proteomes" id="UP000813462">
    <property type="component" value="Unassembled WGS sequence"/>
</dbReference>
<dbReference type="AlphaFoldDB" id="A0A978UJC4"/>
<dbReference type="PANTHER" id="PTHR31325">
    <property type="entry name" value="OS01G0798800 PROTEIN-RELATED"/>
    <property type="match status" value="1"/>
</dbReference>
<evidence type="ECO:0000313" key="3">
    <source>
        <dbReference type="Proteomes" id="UP000813462"/>
    </source>
</evidence>
<organism evidence="2 3">
    <name type="scientific">Ziziphus jujuba var. spinosa</name>
    <dbReference type="NCBI Taxonomy" id="714518"/>
    <lineage>
        <taxon>Eukaryota</taxon>
        <taxon>Viridiplantae</taxon>
        <taxon>Streptophyta</taxon>
        <taxon>Embryophyta</taxon>
        <taxon>Tracheophyta</taxon>
        <taxon>Spermatophyta</taxon>
        <taxon>Magnoliopsida</taxon>
        <taxon>eudicotyledons</taxon>
        <taxon>Gunneridae</taxon>
        <taxon>Pentapetalae</taxon>
        <taxon>rosids</taxon>
        <taxon>fabids</taxon>
        <taxon>Rosales</taxon>
        <taxon>Rhamnaceae</taxon>
        <taxon>Paliureae</taxon>
        <taxon>Ziziphus</taxon>
    </lineage>
</organism>
<gene>
    <name evidence="2" type="ORF">FEM48_Zijuj11G0139800</name>
</gene>
<evidence type="ECO:0000313" key="2">
    <source>
        <dbReference type="EMBL" id="KAH7514905.1"/>
    </source>
</evidence>
<feature type="domain" description="DUF4220" evidence="1">
    <location>
        <begin position="18"/>
        <end position="100"/>
    </location>
</feature>
<comment type="caution">
    <text evidence="2">The sequence shown here is derived from an EMBL/GenBank/DDBJ whole genome shotgun (WGS) entry which is preliminary data.</text>
</comment>
<accession>A0A978UJC4</accession>
<sequence>MEISVVGRNLSCRPKDYDGPDTITSFALEDNEFWLRNLFGFILQVIDACYCFLLTLLDNKLWFPTILVFIVGNVKYAERTIALYLANFNRFGSPVHDFEEPNAEVYYYVYISFLATVPTWQGKGESIDTRNIIAHYASLNIWFRALSRQPFVPYDISLCSEHVVMLYGDRLSREIEQDFGRNWRSIFNKITEVSFHARILLCDDNLSYVVLEDDEQCKIKKCGIWFIYKDDAKQLMDFEQPKVGTQYK</sequence>
<dbReference type="Pfam" id="PF13968">
    <property type="entry name" value="DUF4220"/>
    <property type="match status" value="1"/>
</dbReference>
<reference evidence="2" key="1">
    <citation type="journal article" date="2021" name="Front. Plant Sci.">
        <title>Chromosome-Scale Genome Assembly for Chinese Sour Jujube and Insights Into Its Genome Evolution and Domestication Signature.</title>
        <authorList>
            <person name="Shen L.-Y."/>
            <person name="Luo H."/>
            <person name="Wang X.-L."/>
            <person name="Wang X.-M."/>
            <person name="Qiu X.-J."/>
            <person name="Liu H."/>
            <person name="Zhou S.-S."/>
            <person name="Jia K.-H."/>
            <person name="Nie S."/>
            <person name="Bao Y.-T."/>
            <person name="Zhang R.-G."/>
            <person name="Yun Q.-Z."/>
            <person name="Chai Y.-H."/>
            <person name="Lu J.-Y."/>
            <person name="Li Y."/>
            <person name="Zhao S.-W."/>
            <person name="Mao J.-F."/>
            <person name="Jia S.-G."/>
            <person name="Mao Y.-M."/>
        </authorList>
    </citation>
    <scope>NUCLEOTIDE SEQUENCE</scope>
    <source>
        <strain evidence="2">AT0</strain>
        <tissue evidence="2">Leaf</tissue>
    </source>
</reference>